<dbReference type="Proteomes" id="UP000028631">
    <property type="component" value="Unassembled WGS sequence"/>
</dbReference>
<evidence type="ECO:0000313" key="3">
    <source>
        <dbReference type="EMBL" id="KFE57148.1"/>
    </source>
</evidence>
<feature type="domain" description="DUF4214" evidence="2">
    <location>
        <begin position="63"/>
        <end position="108"/>
    </location>
</feature>
<dbReference type="PATRIC" id="fig|317.175.peg.1172"/>
<gene>
    <name evidence="3" type="ORF">IV01_05580</name>
</gene>
<feature type="domain" description="DUF4214" evidence="2">
    <location>
        <begin position="10"/>
        <end position="58"/>
    </location>
</feature>
<evidence type="ECO:0000259" key="2">
    <source>
        <dbReference type="Pfam" id="PF13946"/>
    </source>
</evidence>
<dbReference type="EMBL" id="JPQU01000021">
    <property type="protein sequence ID" value="KFE57148.1"/>
    <property type="molecule type" value="Genomic_DNA"/>
</dbReference>
<accession>A0A085VNY5</accession>
<dbReference type="InterPro" id="IPR001343">
    <property type="entry name" value="Hemolysn_Ca-bd"/>
</dbReference>
<evidence type="ECO:0000256" key="1">
    <source>
        <dbReference type="ARBA" id="ARBA00022837"/>
    </source>
</evidence>
<dbReference type="PRINTS" id="PR00313">
    <property type="entry name" value="CABNDNGRPT"/>
</dbReference>
<dbReference type="InterPro" id="IPR011049">
    <property type="entry name" value="Serralysin-like_metalloprot_C"/>
</dbReference>
<comment type="caution">
    <text evidence="3">The sequence shown here is derived from an EMBL/GenBank/DDBJ whole genome shotgun (WGS) entry which is preliminary data.</text>
</comment>
<dbReference type="SUPFAM" id="SSF51120">
    <property type="entry name" value="beta-Roll"/>
    <property type="match status" value="1"/>
</dbReference>
<organism evidence="3 4">
    <name type="scientific">Pseudomonas syringae</name>
    <dbReference type="NCBI Taxonomy" id="317"/>
    <lineage>
        <taxon>Bacteria</taxon>
        <taxon>Pseudomonadati</taxon>
        <taxon>Pseudomonadota</taxon>
        <taxon>Gammaproteobacteria</taxon>
        <taxon>Pseudomonadales</taxon>
        <taxon>Pseudomonadaceae</taxon>
        <taxon>Pseudomonas</taxon>
    </lineage>
</organism>
<dbReference type="Gene3D" id="2.150.10.10">
    <property type="entry name" value="Serralysin-like metalloprotease, C-terminal"/>
    <property type="match status" value="1"/>
</dbReference>
<evidence type="ECO:0000313" key="4">
    <source>
        <dbReference type="Proteomes" id="UP000028631"/>
    </source>
</evidence>
<dbReference type="Pfam" id="PF00353">
    <property type="entry name" value="HemolysinCabind"/>
    <property type="match status" value="3"/>
</dbReference>
<proteinExistence type="predicted"/>
<dbReference type="RefSeq" id="WP_032626824.1">
    <property type="nucleotide sequence ID" value="NZ_JPQU01000021.1"/>
</dbReference>
<keyword evidence="1" id="KW-0106">Calcium</keyword>
<keyword evidence="4" id="KW-1185">Reference proteome</keyword>
<sequence>MAASTYFAQVQQLYIAYFGRPADTIGQAYWAAQIDAANGSIAAVQAGFSASAESQALFGNKSTIDKVTAIYQNAFGRSPEPAGLAFWVAQLDSGKVTQAQASWTIQQSAGAGDAAVVQNKLTAAQAFTAQIDTTAEITGYQGAAAADVARAFLAGVNTTAQTTAAVANAGSALANAVAVGGTGSTFVLTTGVDNLTGTSSNDTFTADNTGTNKVISAADTINGGSGVDTLKVFLAAGDASFTNPTLNSVENVTINGGIVTAYTAAAGTTGLTIEAPVALGATYTVAGQAVTLKGNTINGTTTITSTADTAANVTLSGWTVGTVALTGAAVATANLTTTGANSSITLNGTTALKTLNLTGDKNLTVATAVALNAVNASAATGAVSVDVSTATNVAAFAFTGGAGNDTLTLADGNLATLTAGTQLNGGAGTDTLVIKNTALTTAEYTKLNAVTGFEVLGLGAAASTVDASQLTSFKTFSVATAGDTISNLGAGTSVNITAGVAGLTLGAALGNTATEVVLGTAGAAGVTATGVSVTGLTTLGLTSNGTSANSIGLTNSDNSTITVKGATDLTITALAGTTTGSKVDASAFTGKLNVTGSGVADIIIGGSGDDTISGGAGAVGDTLTGGAGKDKFVIVSGITAASADTITDFVTKVDTIAFSGSVAAGSATTVKIATAAVATFDLAKAAADAIFAADATTAYAVQQVGSDSYAFYAAAADNTTAQVVKLSGVSLTAVAAADFVAA</sequence>
<reference evidence="3 4" key="1">
    <citation type="submission" date="2014-07" db="EMBL/GenBank/DDBJ databases">
        <title>Draft Genome Sequences of Environmental Pseudomonas syringae strains.</title>
        <authorList>
            <person name="Baltrus D.A."/>
            <person name="Berge O."/>
            <person name="Morris C."/>
        </authorList>
    </citation>
    <scope>NUCLEOTIDE SEQUENCE [LARGE SCALE GENOMIC DNA]</scope>
    <source>
        <strain evidence="3 4">GAW0119</strain>
    </source>
</reference>
<dbReference type="InterPro" id="IPR025282">
    <property type="entry name" value="DUF4214"/>
</dbReference>
<dbReference type="Pfam" id="PF13946">
    <property type="entry name" value="DUF4214"/>
    <property type="match status" value="2"/>
</dbReference>
<dbReference type="AlphaFoldDB" id="A0A085VNY5"/>
<name>A0A085VNY5_PSESX</name>
<protein>
    <recommendedName>
        <fullName evidence="2">DUF4214 domain-containing protein</fullName>
    </recommendedName>
</protein>
<dbReference type="GO" id="GO:0005509">
    <property type="term" value="F:calcium ion binding"/>
    <property type="evidence" value="ECO:0007669"/>
    <property type="project" value="InterPro"/>
</dbReference>